<name>A0A2I0UMX2_LIMLA</name>
<reference evidence="2" key="2">
    <citation type="submission" date="2017-12" db="EMBL/GenBank/DDBJ databases">
        <title>Genome sequence of the Bar-tailed Godwit (Limosa lapponica baueri).</title>
        <authorList>
            <person name="Lima N.C.B."/>
            <person name="Parody-Merino A.M."/>
            <person name="Battley P.F."/>
            <person name="Fidler A.E."/>
            <person name="Prosdocimi F."/>
        </authorList>
    </citation>
    <scope>NUCLEOTIDE SEQUENCE [LARGE SCALE GENOMIC DNA]</scope>
</reference>
<evidence type="ECO:0000313" key="1">
    <source>
        <dbReference type="EMBL" id="PKU47388.1"/>
    </source>
</evidence>
<protein>
    <recommendedName>
        <fullName evidence="3">Rna-directed dna polymerase from mobile element jockey-like</fullName>
    </recommendedName>
</protein>
<keyword evidence="2" id="KW-1185">Reference proteome</keyword>
<evidence type="ECO:0008006" key="3">
    <source>
        <dbReference type="Google" id="ProtNLM"/>
    </source>
</evidence>
<proteinExistence type="predicted"/>
<dbReference type="EMBL" id="KZ505679">
    <property type="protein sequence ID" value="PKU47388.1"/>
    <property type="molecule type" value="Genomic_DNA"/>
</dbReference>
<accession>A0A2I0UMX2</accession>
<sequence length="226" mass="25036">MTMSQQCVLVAKKASGILGCIRKSVTSRSTEVILPLYSALVRAHLEYCVQFWAPKFKKDRELLEREGNNIFISNLDDGIKCTLVKFADDTKLSGQVNTLEGRATLQEGLDRLEEWVNKNLMKFKKAKGKVLHLGKHNSGVQHMLESTWLGSSSVERDLGVLVDNKLSMSEQCAAVAKKANSMLGCIKKGITSRYSHCPTLLSAWQTTPGILCSVLVPAIQKNVDRL</sequence>
<reference evidence="2" key="1">
    <citation type="submission" date="2017-11" db="EMBL/GenBank/DDBJ databases">
        <authorList>
            <person name="Lima N.C."/>
            <person name="Parody-Merino A.M."/>
            <person name="Battley P.F."/>
            <person name="Fidler A.E."/>
            <person name="Prosdocimi F."/>
        </authorList>
    </citation>
    <scope>NUCLEOTIDE SEQUENCE [LARGE SCALE GENOMIC DNA]</scope>
</reference>
<organism evidence="1 2">
    <name type="scientific">Limosa lapponica baueri</name>
    <dbReference type="NCBI Taxonomy" id="1758121"/>
    <lineage>
        <taxon>Eukaryota</taxon>
        <taxon>Metazoa</taxon>
        <taxon>Chordata</taxon>
        <taxon>Craniata</taxon>
        <taxon>Vertebrata</taxon>
        <taxon>Euteleostomi</taxon>
        <taxon>Archelosauria</taxon>
        <taxon>Archosauria</taxon>
        <taxon>Dinosauria</taxon>
        <taxon>Saurischia</taxon>
        <taxon>Theropoda</taxon>
        <taxon>Coelurosauria</taxon>
        <taxon>Aves</taxon>
        <taxon>Neognathae</taxon>
        <taxon>Neoaves</taxon>
        <taxon>Charadriiformes</taxon>
        <taxon>Scolopacidae</taxon>
        <taxon>Limosa</taxon>
    </lineage>
</organism>
<dbReference type="Proteomes" id="UP000233556">
    <property type="component" value="Unassembled WGS sequence"/>
</dbReference>
<evidence type="ECO:0000313" key="2">
    <source>
        <dbReference type="Proteomes" id="UP000233556"/>
    </source>
</evidence>
<dbReference type="PANTHER" id="PTHR33332">
    <property type="entry name" value="REVERSE TRANSCRIPTASE DOMAIN-CONTAINING PROTEIN"/>
    <property type="match status" value="1"/>
</dbReference>
<dbReference type="AlphaFoldDB" id="A0A2I0UMX2"/>
<gene>
    <name evidence="1" type="ORF">llap_2290</name>
</gene>
<dbReference type="OrthoDB" id="3230070at2759"/>